<protein>
    <submittedName>
        <fullName evidence="1">Uncharacterized protein</fullName>
    </submittedName>
</protein>
<dbReference type="PANTHER" id="PTHR14324:SF3">
    <property type="entry name" value="CONDENSIN-2 COMPLEX SUBUNIT H2"/>
    <property type="match status" value="1"/>
</dbReference>
<accession>A0A175YAU2</accession>
<sequence length="112" mass="12839">MRLSEMQTDLDVRLLACKQNIEQDLEEQEARPAFDVHDYDKRVLDTLSRSFDNKSAMSFADVVRGQEKHDLARSFSAILQLMNNGNVDLQTSDTTEEEATCYTAEKPFLSNF</sequence>
<reference evidence="1" key="2">
    <citation type="submission" date="2022-03" db="EMBL/GenBank/DDBJ databases">
        <title>Draft title - Genomic analysis of global carrot germplasm unveils the trajectory of domestication and the origin of high carotenoid orange carrot.</title>
        <authorList>
            <person name="Iorizzo M."/>
            <person name="Ellison S."/>
            <person name="Senalik D."/>
            <person name="Macko-Podgorni A."/>
            <person name="Grzebelus D."/>
            <person name="Bostan H."/>
            <person name="Rolling W."/>
            <person name="Curaba J."/>
            <person name="Simon P."/>
        </authorList>
    </citation>
    <scope>NUCLEOTIDE SEQUENCE</scope>
    <source>
        <tissue evidence="1">Leaf</tissue>
    </source>
</reference>
<proteinExistence type="predicted"/>
<name>A0A175YAU2_DAUCS</name>
<organism evidence="1 2">
    <name type="scientific">Daucus carota subsp. sativus</name>
    <name type="common">Carrot</name>
    <dbReference type="NCBI Taxonomy" id="79200"/>
    <lineage>
        <taxon>Eukaryota</taxon>
        <taxon>Viridiplantae</taxon>
        <taxon>Streptophyta</taxon>
        <taxon>Embryophyta</taxon>
        <taxon>Tracheophyta</taxon>
        <taxon>Spermatophyta</taxon>
        <taxon>Magnoliopsida</taxon>
        <taxon>eudicotyledons</taxon>
        <taxon>Gunneridae</taxon>
        <taxon>Pentapetalae</taxon>
        <taxon>asterids</taxon>
        <taxon>campanulids</taxon>
        <taxon>Apiales</taxon>
        <taxon>Apiaceae</taxon>
        <taxon>Apioideae</taxon>
        <taxon>Scandiceae</taxon>
        <taxon>Daucinae</taxon>
        <taxon>Daucus</taxon>
        <taxon>Daucus sect. Daucus</taxon>
    </lineage>
</organism>
<keyword evidence="2" id="KW-1185">Reference proteome</keyword>
<evidence type="ECO:0000313" key="2">
    <source>
        <dbReference type="Proteomes" id="UP000077755"/>
    </source>
</evidence>
<dbReference type="OMA" id="FDNKSAM"/>
<evidence type="ECO:0000313" key="1">
    <source>
        <dbReference type="EMBL" id="WOG95160.1"/>
    </source>
</evidence>
<dbReference type="InterPro" id="IPR031739">
    <property type="entry name" value="Ncaph2"/>
</dbReference>
<dbReference type="Pfam" id="PF16858">
    <property type="entry name" value="CNDH2_C"/>
    <property type="match status" value="1"/>
</dbReference>
<gene>
    <name evidence="1" type="ORF">DCAR_0414463</name>
</gene>
<dbReference type="GO" id="GO:0003682">
    <property type="term" value="F:chromatin binding"/>
    <property type="evidence" value="ECO:0007669"/>
    <property type="project" value="TreeGrafter"/>
</dbReference>
<dbReference type="GO" id="GO:0010032">
    <property type="term" value="P:meiotic chromosome condensation"/>
    <property type="evidence" value="ECO:0007669"/>
    <property type="project" value="TreeGrafter"/>
</dbReference>
<dbReference type="GO" id="GO:0051306">
    <property type="term" value="P:mitotic sister chromatid separation"/>
    <property type="evidence" value="ECO:0007669"/>
    <property type="project" value="TreeGrafter"/>
</dbReference>
<dbReference type="Proteomes" id="UP000077755">
    <property type="component" value="Chromosome 4"/>
</dbReference>
<dbReference type="PANTHER" id="PTHR14324">
    <property type="entry name" value="CONDENSIN-2 COMPLEX SUBUNIT H2"/>
    <property type="match status" value="1"/>
</dbReference>
<dbReference type="InterPro" id="IPR023093">
    <property type="entry name" value="ScpA-like_C"/>
</dbReference>
<dbReference type="EMBL" id="CP093346">
    <property type="protein sequence ID" value="WOG95160.1"/>
    <property type="molecule type" value="Genomic_DNA"/>
</dbReference>
<dbReference type="AlphaFoldDB" id="A0A175YAU2"/>
<dbReference type="GO" id="GO:0005634">
    <property type="term" value="C:nucleus"/>
    <property type="evidence" value="ECO:0007669"/>
    <property type="project" value="TreeGrafter"/>
</dbReference>
<reference evidence="1" key="1">
    <citation type="journal article" date="2016" name="Nat. Genet.">
        <title>A high-quality carrot genome assembly provides new insights into carotenoid accumulation and asterid genome evolution.</title>
        <authorList>
            <person name="Iorizzo M."/>
            <person name="Ellison S."/>
            <person name="Senalik D."/>
            <person name="Zeng P."/>
            <person name="Satapoomin P."/>
            <person name="Huang J."/>
            <person name="Bowman M."/>
            <person name="Iovene M."/>
            <person name="Sanseverino W."/>
            <person name="Cavagnaro P."/>
            <person name="Yildiz M."/>
            <person name="Macko-Podgorni A."/>
            <person name="Moranska E."/>
            <person name="Grzebelus E."/>
            <person name="Grzebelus D."/>
            <person name="Ashrafi H."/>
            <person name="Zheng Z."/>
            <person name="Cheng S."/>
            <person name="Spooner D."/>
            <person name="Van Deynze A."/>
            <person name="Simon P."/>
        </authorList>
    </citation>
    <scope>NUCLEOTIDE SEQUENCE</scope>
    <source>
        <tissue evidence="1">Leaf</tissue>
    </source>
</reference>
<dbReference type="Gene3D" id="1.10.10.580">
    <property type="entry name" value="Structural maintenance of chromosome 1. Chain E"/>
    <property type="match status" value="1"/>
</dbReference>
<dbReference type="GO" id="GO:0000796">
    <property type="term" value="C:condensin complex"/>
    <property type="evidence" value="ECO:0007669"/>
    <property type="project" value="TreeGrafter"/>
</dbReference>
<dbReference type="InterPro" id="IPR031737">
    <property type="entry name" value="CNDH2_C"/>
</dbReference>
<dbReference type="Gramene" id="KZM80726">
    <property type="protein sequence ID" value="KZM80726"/>
    <property type="gene ID" value="DCAR_031703"/>
</dbReference>